<evidence type="ECO:0000256" key="12">
    <source>
        <dbReference type="ARBA" id="ARBA00023136"/>
    </source>
</evidence>
<name>A0A517XUS0_9BACT</name>
<evidence type="ECO:0000256" key="3">
    <source>
        <dbReference type="ARBA" id="ARBA00012438"/>
    </source>
</evidence>
<keyword evidence="9" id="KW-0067">ATP-binding</keyword>
<dbReference type="CDD" id="cd00082">
    <property type="entry name" value="HisKA"/>
    <property type="match status" value="1"/>
</dbReference>
<feature type="domain" description="Histidine kinase" evidence="15">
    <location>
        <begin position="459"/>
        <end position="673"/>
    </location>
</feature>
<evidence type="ECO:0000256" key="6">
    <source>
        <dbReference type="ARBA" id="ARBA00022692"/>
    </source>
</evidence>
<dbReference type="Pfam" id="PF25487">
    <property type="entry name" value="ETR1_N"/>
    <property type="match status" value="1"/>
</dbReference>
<comment type="subcellular location">
    <subcellularLocation>
        <location evidence="2">Membrane</location>
        <topology evidence="2">Multi-pass membrane protein</topology>
    </subcellularLocation>
</comment>
<dbReference type="InterPro" id="IPR005467">
    <property type="entry name" value="His_kinase_dom"/>
</dbReference>
<dbReference type="PROSITE" id="PS50113">
    <property type="entry name" value="PAC"/>
    <property type="match status" value="1"/>
</dbReference>
<dbReference type="AlphaFoldDB" id="A0A517XUS0"/>
<dbReference type="InterPro" id="IPR013655">
    <property type="entry name" value="PAS_fold_3"/>
</dbReference>
<dbReference type="PROSITE" id="PS50109">
    <property type="entry name" value="HIS_KIN"/>
    <property type="match status" value="1"/>
</dbReference>
<dbReference type="PANTHER" id="PTHR43304">
    <property type="entry name" value="PHYTOCHROME-LIKE PROTEIN CPH1"/>
    <property type="match status" value="1"/>
</dbReference>
<evidence type="ECO:0000256" key="4">
    <source>
        <dbReference type="ARBA" id="ARBA00022553"/>
    </source>
</evidence>
<keyword evidence="6 14" id="KW-0812">Transmembrane</keyword>
<dbReference type="Pfam" id="PF13493">
    <property type="entry name" value="DUF4118"/>
    <property type="match status" value="1"/>
</dbReference>
<keyword evidence="13" id="KW-0175">Coiled coil</keyword>
<dbReference type="GO" id="GO:0005524">
    <property type="term" value="F:ATP binding"/>
    <property type="evidence" value="ECO:0007669"/>
    <property type="project" value="UniProtKB-KW"/>
</dbReference>
<dbReference type="OrthoDB" id="231918at2"/>
<feature type="transmembrane region" description="Helical" evidence="14">
    <location>
        <begin position="227"/>
        <end position="245"/>
    </location>
</feature>
<dbReference type="InterPro" id="IPR000700">
    <property type="entry name" value="PAS-assoc_C"/>
</dbReference>
<dbReference type="Gene3D" id="3.30.450.20">
    <property type="entry name" value="PAS domain"/>
    <property type="match status" value="1"/>
</dbReference>
<evidence type="ECO:0000313" key="17">
    <source>
        <dbReference type="EMBL" id="QDU21248.1"/>
    </source>
</evidence>
<keyword evidence="5 17" id="KW-0808">Transferase</keyword>
<keyword evidence="4" id="KW-0597">Phosphoprotein</keyword>
<dbReference type="InterPro" id="IPR004358">
    <property type="entry name" value="Sig_transdc_His_kin-like_C"/>
</dbReference>
<protein>
    <recommendedName>
        <fullName evidence="3">histidine kinase</fullName>
        <ecNumber evidence="3">2.7.13.3</ecNumber>
    </recommendedName>
</protein>
<dbReference type="GO" id="GO:0016020">
    <property type="term" value="C:membrane"/>
    <property type="evidence" value="ECO:0007669"/>
    <property type="project" value="UniProtKB-SubCell"/>
</dbReference>
<dbReference type="SUPFAM" id="SSF55874">
    <property type="entry name" value="ATPase domain of HSP90 chaperone/DNA topoisomerase II/histidine kinase"/>
    <property type="match status" value="1"/>
</dbReference>
<dbReference type="InterPro" id="IPR036097">
    <property type="entry name" value="HisK_dim/P_sf"/>
</dbReference>
<dbReference type="Proteomes" id="UP000319576">
    <property type="component" value="Chromosome"/>
</dbReference>
<dbReference type="FunFam" id="3.30.450.20:FF:000099">
    <property type="entry name" value="Sensory box sensor histidine kinase"/>
    <property type="match status" value="1"/>
</dbReference>
<dbReference type="KEGG" id="uli:ETAA1_32130"/>
<dbReference type="SMART" id="SM00388">
    <property type="entry name" value="HisKA"/>
    <property type="match status" value="1"/>
</dbReference>
<dbReference type="SMART" id="SM00387">
    <property type="entry name" value="HATPase_c"/>
    <property type="match status" value="1"/>
</dbReference>
<dbReference type="SMART" id="SM00086">
    <property type="entry name" value="PAC"/>
    <property type="match status" value="1"/>
</dbReference>
<evidence type="ECO:0000256" key="13">
    <source>
        <dbReference type="SAM" id="Coils"/>
    </source>
</evidence>
<dbReference type="Gene3D" id="1.20.120.620">
    <property type="entry name" value="Backbone structure of the membrane domain of e. Coli histidine kinase receptor kdpd"/>
    <property type="match status" value="1"/>
</dbReference>
<evidence type="ECO:0000256" key="10">
    <source>
        <dbReference type="ARBA" id="ARBA00022989"/>
    </source>
</evidence>
<evidence type="ECO:0000256" key="1">
    <source>
        <dbReference type="ARBA" id="ARBA00000085"/>
    </source>
</evidence>
<dbReference type="PRINTS" id="PR00344">
    <property type="entry name" value="BCTRLSENSOR"/>
</dbReference>
<evidence type="ECO:0000259" key="16">
    <source>
        <dbReference type="PROSITE" id="PS50113"/>
    </source>
</evidence>
<dbReference type="GO" id="GO:0000155">
    <property type="term" value="F:phosphorelay sensor kinase activity"/>
    <property type="evidence" value="ECO:0007669"/>
    <property type="project" value="InterPro"/>
</dbReference>
<keyword evidence="18" id="KW-1185">Reference proteome</keyword>
<dbReference type="InterPro" id="IPR001610">
    <property type="entry name" value="PAC"/>
</dbReference>
<dbReference type="Pfam" id="PF08447">
    <property type="entry name" value="PAS_3"/>
    <property type="match status" value="1"/>
</dbReference>
<feature type="transmembrane region" description="Helical" evidence="14">
    <location>
        <begin position="99"/>
        <end position="119"/>
    </location>
</feature>
<evidence type="ECO:0000256" key="2">
    <source>
        <dbReference type="ARBA" id="ARBA00004141"/>
    </source>
</evidence>
<dbReference type="PANTHER" id="PTHR43304:SF1">
    <property type="entry name" value="PAC DOMAIN-CONTAINING PROTEIN"/>
    <property type="match status" value="1"/>
</dbReference>
<keyword evidence="12 14" id="KW-0472">Membrane</keyword>
<dbReference type="FunFam" id="3.30.565.10:FF:000006">
    <property type="entry name" value="Sensor histidine kinase WalK"/>
    <property type="match status" value="1"/>
</dbReference>
<evidence type="ECO:0000313" key="18">
    <source>
        <dbReference type="Proteomes" id="UP000319576"/>
    </source>
</evidence>
<feature type="transmembrane region" description="Helical" evidence="14">
    <location>
        <begin position="60"/>
        <end position="79"/>
    </location>
</feature>
<gene>
    <name evidence="17" type="primary">cph1_1</name>
    <name evidence="17" type="ORF">ETAA1_32130</name>
</gene>
<dbReference type="InterPro" id="IPR025201">
    <property type="entry name" value="KdpD_TM"/>
</dbReference>
<evidence type="ECO:0000259" key="15">
    <source>
        <dbReference type="PROSITE" id="PS50109"/>
    </source>
</evidence>
<comment type="catalytic activity">
    <reaction evidence="1">
        <text>ATP + protein L-histidine = ADP + protein N-phospho-L-histidine.</text>
        <dbReference type="EC" id="2.7.13.3"/>
    </reaction>
</comment>
<evidence type="ECO:0000256" key="5">
    <source>
        <dbReference type="ARBA" id="ARBA00022679"/>
    </source>
</evidence>
<dbReference type="InterPro" id="IPR000014">
    <property type="entry name" value="PAS"/>
</dbReference>
<dbReference type="EMBL" id="CP036273">
    <property type="protein sequence ID" value="QDU21248.1"/>
    <property type="molecule type" value="Genomic_DNA"/>
</dbReference>
<evidence type="ECO:0000256" key="11">
    <source>
        <dbReference type="ARBA" id="ARBA00023012"/>
    </source>
</evidence>
<feature type="transmembrane region" description="Helical" evidence="14">
    <location>
        <begin position="36"/>
        <end position="53"/>
    </location>
</feature>
<evidence type="ECO:0000256" key="9">
    <source>
        <dbReference type="ARBA" id="ARBA00022840"/>
    </source>
</evidence>
<dbReference type="InterPro" id="IPR052162">
    <property type="entry name" value="Sensor_kinase/Photoreceptor"/>
</dbReference>
<dbReference type="InterPro" id="IPR003661">
    <property type="entry name" value="HisK_dim/P_dom"/>
</dbReference>
<sequence>MGEFWSKLFDPEGFVPRMACGNWTPELVWLHVGSDLAIWVAYLSIPLVLVSLLRRKREVPFSWLFVLFALFILSCGFTHLGDALMFHYPAYRAQGVMKLVTAIVSWATVCALVPAVPQLDELIRRVSGKSSGATNAHAPLAARRGWIWDYVFAAVAGVAAIFMRAALDPLLGTDHAFVLAILAVVYVSWQSGFGPAVATLLISMSGIVYFYVHPRDSFVVQRVSDQVALAAFGFCGVGCAALGHAQRVAHRKARAALADALAREQALGVEMGRRAVAETALGVSEARFRTLADFVPQIVWVTRPDGYHEYYNRRWYDYTGVPFGSTDGEGWNGVFHADDQPRARDRWRQSLATGEPYEIEYRLRRADGAYRWFLGQALPERNSAGAVVRWFGTCTDIDDQKREAEVLERLVADRTAELMQANAALLAEVEERRRVEERESAAARELRRSNAELEQFAYVASHDLQEPLRKIQAFGDLLVTKYGPGLPNEGQGYVTKMKASAGRMSRLIDDLLSYSRVTTHAKPFTRVSLAATVADVVDDLELRAEKVGGRVEVGVLPEVMGDPSQMRQLFQNLIGNALKFHRPGVPPVVRVAAERDGVNWVVTVSDNGIGFEDRHAARIFQVFQRLHGRDEYEGTGVGLAICRKIVDRHGGTITARGRPDGGATFVVTLPAPAPTAPGQ</sequence>
<dbReference type="InterPro" id="IPR038318">
    <property type="entry name" value="KdpD_sf"/>
</dbReference>
<dbReference type="RefSeq" id="WP_145240065.1">
    <property type="nucleotide sequence ID" value="NZ_CP036273.1"/>
</dbReference>
<dbReference type="CDD" id="cd00130">
    <property type="entry name" value="PAS"/>
    <property type="match status" value="1"/>
</dbReference>
<evidence type="ECO:0000256" key="7">
    <source>
        <dbReference type="ARBA" id="ARBA00022741"/>
    </source>
</evidence>
<dbReference type="SUPFAM" id="SSF47384">
    <property type="entry name" value="Homodimeric domain of signal transducing histidine kinase"/>
    <property type="match status" value="1"/>
</dbReference>
<keyword evidence="7" id="KW-0547">Nucleotide-binding</keyword>
<dbReference type="InterPro" id="IPR003594">
    <property type="entry name" value="HATPase_dom"/>
</dbReference>
<dbReference type="Pfam" id="PF00512">
    <property type="entry name" value="HisKA"/>
    <property type="match status" value="1"/>
</dbReference>
<dbReference type="Gene3D" id="1.10.287.130">
    <property type="match status" value="1"/>
</dbReference>
<reference evidence="17 18" key="1">
    <citation type="submission" date="2019-02" db="EMBL/GenBank/DDBJ databases">
        <title>Deep-cultivation of Planctomycetes and their phenomic and genomic characterization uncovers novel biology.</title>
        <authorList>
            <person name="Wiegand S."/>
            <person name="Jogler M."/>
            <person name="Boedeker C."/>
            <person name="Pinto D."/>
            <person name="Vollmers J."/>
            <person name="Rivas-Marin E."/>
            <person name="Kohn T."/>
            <person name="Peeters S.H."/>
            <person name="Heuer A."/>
            <person name="Rast P."/>
            <person name="Oberbeckmann S."/>
            <person name="Bunk B."/>
            <person name="Jeske O."/>
            <person name="Meyerdierks A."/>
            <person name="Storesund J.E."/>
            <person name="Kallscheuer N."/>
            <person name="Luecker S."/>
            <person name="Lage O.M."/>
            <person name="Pohl T."/>
            <person name="Merkel B.J."/>
            <person name="Hornburger P."/>
            <person name="Mueller R.-W."/>
            <person name="Bruemmer F."/>
            <person name="Labrenz M."/>
            <person name="Spormann A.M."/>
            <person name="Op den Camp H."/>
            <person name="Overmann J."/>
            <person name="Amann R."/>
            <person name="Jetten M.S.M."/>
            <person name="Mascher T."/>
            <person name="Medema M.H."/>
            <person name="Devos D.P."/>
            <person name="Kaster A.-K."/>
            <person name="Ovreas L."/>
            <person name="Rohde M."/>
            <person name="Galperin M.Y."/>
            <person name="Jogler C."/>
        </authorList>
    </citation>
    <scope>NUCLEOTIDE SEQUENCE [LARGE SCALE GENOMIC DNA]</scope>
    <source>
        <strain evidence="17 18">ETA_A1</strain>
    </source>
</reference>
<evidence type="ECO:0000256" key="14">
    <source>
        <dbReference type="SAM" id="Phobius"/>
    </source>
</evidence>
<dbReference type="InterPro" id="IPR058544">
    <property type="entry name" value="ETR1_N"/>
</dbReference>
<dbReference type="NCBIfam" id="TIGR00229">
    <property type="entry name" value="sensory_box"/>
    <property type="match status" value="1"/>
</dbReference>
<dbReference type="SUPFAM" id="SSF55785">
    <property type="entry name" value="PYP-like sensor domain (PAS domain)"/>
    <property type="match status" value="1"/>
</dbReference>
<accession>A0A517XUS0</accession>
<proteinExistence type="predicted"/>
<dbReference type="Pfam" id="PF02518">
    <property type="entry name" value="HATPase_c"/>
    <property type="match status" value="1"/>
</dbReference>
<organism evidence="17 18">
    <name type="scientific">Urbifossiella limnaea</name>
    <dbReference type="NCBI Taxonomy" id="2528023"/>
    <lineage>
        <taxon>Bacteria</taxon>
        <taxon>Pseudomonadati</taxon>
        <taxon>Planctomycetota</taxon>
        <taxon>Planctomycetia</taxon>
        <taxon>Gemmatales</taxon>
        <taxon>Gemmataceae</taxon>
        <taxon>Urbifossiella</taxon>
    </lineage>
</organism>
<feature type="transmembrane region" description="Helical" evidence="14">
    <location>
        <begin position="196"/>
        <end position="212"/>
    </location>
</feature>
<feature type="domain" description="PAC" evidence="16">
    <location>
        <begin position="357"/>
        <end position="409"/>
    </location>
</feature>
<keyword evidence="10 14" id="KW-1133">Transmembrane helix</keyword>
<dbReference type="InterPro" id="IPR036890">
    <property type="entry name" value="HATPase_C_sf"/>
</dbReference>
<feature type="transmembrane region" description="Helical" evidence="14">
    <location>
        <begin position="147"/>
        <end position="167"/>
    </location>
</feature>
<dbReference type="Gene3D" id="3.30.565.10">
    <property type="entry name" value="Histidine kinase-like ATPase, C-terminal domain"/>
    <property type="match status" value="1"/>
</dbReference>
<dbReference type="InterPro" id="IPR035965">
    <property type="entry name" value="PAS-like_dom_sf"/>
</dbReference>
<evidence type="ECO:0000256" key="8">
    <source>
        <dbReference type="ARBA" id="ARBA00022777"/>
    </source>
</evidence>
<keyword evidence="11" id="KW-0902">Two-component regulatory system</keyword>
<feature type="coiled-coil region" evidence="13">
    <location>
        <begin position="397"/>
        <end position="452"/>
    </location>
</feature>
<keyword evidence="8" id="KW-0418">Kinase</keyword>
<dbReference type="EC" id="2.7.13.3" evidence="3"/>